<sequence>MLIGDNYVFVELQKTGSTHIKQQLQALLGGHSEGKHNKPSDEQLGADRVIIGSVRDPWSWYLSLWSYGCQRRGSLYTRLVDAQNWQRSLPLLQARQRERGDLALEQLTPQRAHDVWYADTGSAQGFREWLRAVCLPEMRSTVQSGFEASGLGRWGCGLMSYRYLKLFTHGVTSLASEAESAEDLRQWTRRHFRPAHMIRLHALAEDLIATVQALGRPLSAEQCEALRQARPTNRSSRPHPFGHYYDAQALDEVARREWLLIERHGFERPSLG</sequence>
<dbReference type="OrthoDB" id="1408331at2"/>
<reference evidence="1 2" key="1">
    <citation type="submission" date="2019-09" db="EMBL/GenBank/DDBJ databases">
        <title>Draft genome sequences of 48 bacterial type strains from the CCUG.</title>
        <authorList>
            <person name="Tunovic T."/>
            <person name="Pineiro-Iglesias B."/>
            <person name="Unosson C."/>
            <person name="Inganas E."/>
            <person name="Ohlen M."/>
            <person name="Cardew S."/>
            <person name="Jensie-Markopoulos S."/>
            <person name="Salva-Serra F."/>
            <person name="Jaen-Luchoro D."/>
            <person name="Karlsson R."/>
            <person name="Svensson-Stadler L."/>
            <person name="Chun J."/>
            <person name="Moore E."/>
        </authorList>
    </citation>
    <scope>NUCLEOTIDE SEQUENCE [LARGE SCALE GENOMIC DNA]</scope>
    <source>
        <strain evidence="1 2">CCUG 30977</strain>
    </source>
</reference>
<evidence type="ECO:0008006" key="3">
    <source>
        <dbReference type="Google" id="ProtNLM"/>
    </source>
</evidence>
<keyword evidence="2" id="KW-1185">Reference proteome</keyword>
<gene>
    <name evidence="1" type="ORF">F7Q92_10560</name>
</gene>
<name>A0A643FFH1_IDEDE</name>
<comment type="caution">
    <text evidence="1">The sequence shown here is derived from an EMBL/GenBank/DDBJ whole genome shotgun (WGS) entry which is preliminary data.</text>
</comment>
<dbReference type="AlphaFoldDB" id="A0A643FFH1"/>
<dbReference type="RefSeq" id="WP_151124110.1">
    <property type="nucleotide sequence ID" value="NZ_CP088081.1"/>
</dbReference>
<evidence type="ECO:0000313" key="2">
    <source>
        <dbReference type="Proteomes" id="UP000430120"/>
    </source>
</evidence>
<dbReference type="Proteomes" id="UP000430120">
    <property type="component" value="Unassembled WGS sequence"/>
</dbReference>
<dbReference type="SUPFAM" id="SSF52540">
    <property type="entry name" value="P-loop containing nucleoside triphosphate hydrolases"/>
    <property type="match status" value="1"/>
</dbReference>
<organism evidence="1 2">
    <name type="scientific">Ideonella dechloratans</name>
    <dbReference type="NCBI Taxonomy" id="36863"/>
    <lineage>
        <taxon>Bacteria</taxon>
        <taxon>Pseudomonadati</taxon>
        <taxon>Pseudomonadota</taxon>
        <taxon>Betaproteobacteria</taxon>
        <taxon>Burkholderiales</taxon>
        <taxon>Sphaerotilaceae</taxon>
        <taxon>Ideonella</taxon>
    </lineage>
</organism>
<dbReference type="InterPro" id="IPR027417">
    <property type="entry name" value="P-loop_NTPase"/>
</dbReference>
<proteinExistence type="predicted"/>
<accession>A0A643FFH1</accession>
<evidence type="ECO:0000313" key="1">
    <source>
        <dbReference type="EMBL" id="KAB0582490.1"/>
    </source>
</evidence>
<protein>
    <recommendedName>
        <fullName evidence="3">Sulfotransferase family protein</fullName>
    </recommendedName>
</protein>
<dbReference type="EMBL" id="VZPB01000021">
    <property type="protein sequence ID" value="KAB0582490.1"/>
    <property type="molecule type" value="Genomic_DNA"/>
</dbReference>